<accession>A0ABR1PG81</accession>
<protein>
    <submittedName>
        <fullName evidence="2">Uncharacterized protein</fullName>
    </submittedName>
</protein>
<organism evidence="2 3">
    <name type="scientific">Diaporthe eres</name>
    <name type="common">Phomopsis oblonga</name>
    <dbReference type="NCBI Taxonomy" id="83184"/>
    <lineage>
        <taxon>Eukaryota</taxon>
        <taxon>Fungi</taxon>
        <taxon>Dikarya</taxon>
        <taxon>Ascomycota</taxon>
        <taxon>Pezizomycotina</taxon>
        <taxon>Sordariomycetes</taxon>
        <taxon>Sordariomycetidae</taxon>
        <taxon>Diaporthales</taxon>
        <taxon>Diaporthaceae</taxon>
        <taxon>Diaporthe</taxon>
        <taxon>Diaporthe eres species complex</taxon>
    </lineage>
</organism>
<feature type="compositionally biased region" description="Acidic residues" evidence="1">
    <location>
        <begin position="160"/>
        <end position="170"/>
    </location>
</feature>
<proteinExistence type="predicted"/>
<name>A0ABR1PG81_DIAER</name>
<evidence type="ECO:0000256" key="1">
    <source>
        <dbReference type="SAM" id="MobiDB-lite"/>
    </source>
</evidence>
<evidence type="ECO:0000313" key="2">
    <source>
        <dbReference type="EMBL" id="KAK7736037.1"/>
    </source>
</evidence>
<comment type="caution">
    <text evidence="2">The sequence shown here is derived from an EMBL/GenBank/DDBJ whole genome shotgun (WGS) entry which is preliminary data.</text>
</comment>
<feature type="compositionally biased region" description="Basic residues" evidence="1">
    <location>
        <begin position="246"/>
        <end position="257"/>
    </location>
</feature>
<feature type="compositionally biased region" description="Polar residues" evidence="1">
    <location>
        <begin position="39"/>
        <end position="55"/>
    </location>
</feature>
<keyword evidence="3" id="KW-1185">Reference proteome</keyword>
<feature type="region of interest" description="Disordered" evidence="1">
    <location>
        <begin position="32"/>
        <end position="59"/>
    </location>
</feature>
<reference evidence="2 3" key="1">
    <citation type="submission" date="2024-02" db="EMBL/GenBank/DDBJ databases">
        <title>De novo assembly and annotation of 12 fungi associated with fruit tree decline syndrome in Ontario, Canada.</title>
        <authorList>
            <person name="Sulman M."/>
            <person name="Ellouze W."/>
            <person name="Ilyukhin E."/>
        </authorList>
    </citation>
    <scope>NUCLEOTIDE SEQUENCE [LARGE SCALE GENOMIC DNA]</scope>
    <source>
        <strain evidence="2 3">M169</strain>
    </source>
</reference>
<evidence type="ECO:0000313" key="3">
    <source>
        <dbReference type="Proteomes" id="UP001430848"/>
    </source>
</evidence>
<dbReference type="EMBL" id="JAKNSF020000011">
    <property type="protein sequence ID" value="KAK7736037.1"/>
    <property type="molecule type" value="Genomic_DNA"/>
</dbReference>
<dbReference type="Proteomes" id="UP001430848">
    <property type="component" value="Unassembled WGS sequence"/>
</dbReference>
<feature type="compositionally biased region" description="Basic and acidic residues" evidence="1">
    <location>
        <begin position="218"/>
        <end position="238"/>
    </location>
</feature>
<feature type="region of interest" description="Disordered" evidence="1">
    <location>
        <begin position="159"/>
        <end position="257"/>
    </location>
</feature>
<gene>
    <name evidence="2" type="ORF">SLS63_003558</name>
</gene>
<feature type="compositionally biased region" description="Basic and acidic residues" evidence="1">
    <location>
        <begin position="184"/>
        <end position="207"/>
    </location>
</feature>
<sequence length="257" mass="30022">MAADTIRGDGLFQAHRALAALAEDLEQLDQDRERRFSESLPSCRSRSGTTTQSESPVPVNEALDNYNTLVDKLYEDWQASWPSHQFEAQRREETQRIEQARQPVGLGSSSDILAADRVRERWIEQGIWDYKWYEANLERWGELVQNVPLMDARWMHEVPLNDDSDTDDCSTSELQFGAKRKRQKTDEETRQSAQRRAERLRRRELSRPIHQFNYQVSQERDRLLEERSDEAGQDDPVKKSPPQTSTHKRIHQSKTNG</sequence>